<evidence type="ECO:0000259" key="2">
    <source>
        <dbReference type="SMART" id="SM00954"/>
    </source>
</evidence>
<evidence type="ECO:0000256" key="1">
    <source>
        <dbReference type="ARBA" id="ARBA00004976"/>
    </source>
</evidence>
<gene>
    <name evidence="3" type="ORF">LKD36_12740</name>
</gene>
<dbReference type="InterPro" id="IPR007685">
    <property type="entry name" value="RelA_SpoT"/>
</dbReference>
<name>A0AAE3A9B4_9FIRM</name>
<accession>A0AAE3A9B4</accession>
<dbReference type="Gene3D" id="1.10.287.860">
    <property type="entry name" value="Nucleotidyltransferase"/>
    <property type="match status" value="1"/>
</dbReference>
<dbReference type="Proteomes" id="UP001198220">
    <property type="component" value="Unassembled WGS sequence"/>
</dbReference>
<comment type="caution">
    <text evidence="3">The sequence shown here is derived from an EMBL/GenBank/DDBJ whole genome shotgun (WGS) entry which is preliminary data.</text>
</comment>
<evidence type="ECO:0000313" key="3">
    <source>
        <dbReference type="EMBL" id="MCC2127034.1"/>
    </source>
</evidence>
<dbReference type="SMART" id="SM00954">
    <property type="entry name" value="RelA_SpoT"/>
    <property type="match status" value="1"/>
</dbReference>
<keyword evidence="4" id="KW-1185">Reference proteome</keyword>
<dbReference type="SUPFAM" id="SSF81301">
    <property type="entry name" value="Nucleotidyltransferase"/>
    <property type="match status" value="1"/>
</dbReference>
<dbReference type="PANTHER" id="PTHR47837:SF2">
    <property type="entry name" value="GTP PYROPHOSPHOKINASE YWAC"/>
    <property type="match status" value="1"/>
</dbReference>
<dbReference type="Gene3D" id="3.30.460.10">
    <property type="entry name" value="Beta Polymerase, domain 2"/>
    <property type="match status" value="1"/>
</dbReference>
<reference evidence="3 4" key="1">
    <citation type="submission" date="2021-10" db="EMBL/GenBank/DDBJ databases">
        <title>Anaerobic single-cell dispensing facilitates the cultivation of human gut bacteria.</title>
        <authorList>
            <person name="Afrizal A."/>
        </authorList>
    </citation>
    <scope>NUCLEOTIDE SEQUENCE [LARGE SCALE GENOMIC DNA]</scope>
    <source>
        <strain evidence="3 4">CLA-AA-H276</strain>
    </source>
</reference>
<proteinExistence type="predicted"/>
<dbReference type="RefSeq" id="WP_308459811.1">
    <property type="nucleotide sequence ID" value="NZ_JAJEPS010000014.1"/>
</dbReference>
<dbReference type="EMBL" id="JAJEPS010000014">
    <property type="protein sequence ID" value="MCC2127034.1"/>
    <property type="molecule type" value="Genomic_DNA"/>
</dbReference>
<sequence>MEDQVTTMSRLDAEKGIELLKEMTPEQQVSILLKAQSFQTLLMQYRCAIREIQTKLNVLNDEFSLRHERNPFESIKSRVKEPTSIIEKMHRRGYELSVENIEDKLNDVAGIRVICSFVEDIYYLASMLSAQDDLTVLQVKDYIKNPKENGYRSLHLIIQTPIFLSDQKKNMRVEVQFRTIAMDFWASVDHKLKYKKNVKNPEMIVGELRKCADIISSVDQRMQEIRTMIEEGEIDD</sequence>
<dbReference type="CDD" id="cd05399">
    <property type="entry name" value="NT_Rel-Spo_like"/>
    <property type="match status" value="1"/>
</dbReference>
<comment type="pathway">
    <text evidence="1">Purine metabolism; ppGpp biosynthesis; ppGpp from GTP: step 1/2.</text>
</comment>
<dbReference type="Pfam" id="PF04607">
    <property type="entry name" value="RelA_SpoT"/>
    <property type="match status" value="1"/>
</dbReference>
<organism evidence="3 4">
    <name type="scientific">Hominiventricola filiformis</name>
    <dbReference type="NCBI Taxonomy" id="2885352"/>
    <lineage>
        <taxon>Bacteria</taxon>
        <taxon>Bacillati</taxon>
        <taxon>Bacillota</taxon>
        <taxon>Clostridia</taxon>
        <taxon>Lachnospirales</taxon>
        <taxon>Lachnospiraceae</taxon>
        <taxon>Hominiventricola</taxon>
    </lineage>
</organism>
<dbReference type="InterPro" id="IPR043519">
    <property type="entry name" value="NT_sf"/>
</dbReference>
<dbReference type="PANTHER" id="PTHR47837">
    <property type="entry name" value="GTP PYROPHOSPHOKINASE YJBM"/>
    <property type="match status" value="1"/>
</dbReference>
<evidence type="ECO:0000313" key="4">
    <source>
        <dbReference type="Proteomes" id="UP001198220"/>
    </source>
</evidence>
<dbReference type="InterPro" id="IPR052366">
    <property type="entry name" value="GTP_Pyrophosphokinase"/>
</dbReference>
<protein>
    <submittedName>
        <fullName evidence="3">GTP pyrophosphokinase family protein</fullName>
    </submittedName>
</protein>
<dbReference type="GO" id="GO:0015969">
    <property type="term" value="P:guanosine tetraphosphate metabolic process"/>
    <property type="evidence" value="ECO:0007669"/>
    <property type="project" value="InterPro"/>
</dbReference>
<feature type="domain" description="RelA/SpoT" evidence="2">
    <location>
        <begin position="77"/>
        <end position="200"/>
    </location>
</feature>
<dbReference type="AlphaFoldDB" id="A0AAE3A9B4"/>